<feature type="transmembrane region" description="Helical" evidence="1">
    <location>
        <begin position="142"/>
        <end position="164"/>
    </location>
</feature>
<proteinExistence type="predicted"/>
<feature type="transmembrane region" description="Helical" evidence="1">
    <location>
        <begin position="393"/>
        <end position="415"/>
    </location>
</feature>
<reference evidence="2 3" key="1">
    <citation type="journal article" date="2015" name="Sci. Rep.">
        <title>Genome of the facultative scuticociliatosis pathogen Pseudocohnilembus persalinus provides insight into its virulence through horizontal gene transfer.</title>
        <authorList>
            <person name="Xiong J."/>
            <person name="Wang G."/>
            <person name="Cheng J."/>
            <person name="Tian M."/>
            <person name="Pan X."/>
            <person name="Warren A."/>
            <person name="Jiang C."/>
            <person name="Yuan D."/>
            <person name="Miao W."/>
        </authorList>
    </citation>
    <scope>NUCLEOTIDE SEQUENCE [LARGE SCALE GENOMIC DNA]</scope>
    <source>
        <strain evidence="2">36N120E</strain>
    </source>
</reference>
<sequence>MYLAWGSFNSLILLLFNKVGRAEMAYYILIVYYSSEGLFNLFLSHYLYTKVPSEKRKYIFSLSALGFIIYLWAAFNIANCQEQEEYENDEDKYASLTVCTNTFIWFSMMSVAVLGGVCNGLMTLMSGLYTVACARPWSRARFLSLFNAIMVFSWGIGLLATDYILGNWLNGSVSNFILTLMGTIGVAAIMFLFLQKPVPAKLDQRSIDQKDSDHMEGAANIVDEIMEQNDPKLEKLVQPVARTFSDERAIIKYLKVSEKQIQSSGKDVSISLYKIRIKEMFTFLRRDIFIKLVIPSYIMDGLSAAFWTNCSMWIVKTVQKELNSNNVYQQLNIVIYIELTAKTMEFIFLFVWGYLFDNSFKLGKKGIFIAVHLFIALFMIMTMIGFNLKEYEIFFSVAIFYSIAMQGLKVTAGPVRNEQYAPDQRKILYGVATQRFIINVIQAFGYFIGSIIITSNPLWYLLIFAPIFCLSFFNMMKRINFK</sequence>
<dbReference type="SUPFAM" id="SSF103473">
    <property type="entry name" value="MFS general substrate transporter"/>
    <property type="match status" value="2"/>
</dbReference>
<dbReference type="Pfam" id="PF07690">
    <property type="entry name" value="MFS_1"/>
    <property type="match status" value="1"/>
</dbReference>
<organism evidence="2 3">
    <name type="scientific">Pseudocohnilembus persalinus</name>
    <name type="common">Ciliate</name>
    <dbReference type="NCBI Taxonomy" id="266149"/>
    <lineage>
        <taxon>Eukaryota</taxon>
        <taxon>Sar</taxon>
        <taxon>Alveolata</taxon>
        <taxon>Ciliophora</taxon>
        <taxon>Intramacronucleata</taxon>
        <taxon>Oligohymenophorea</taxon>
        <taxon>Scuticociliatia</taxon>
        <taxon>Philasterida</taxon>
        <taxon>Pseudocohnilembidae</taxon>
        <taxon>Pseudocohnilembus</taxon>
    </lineage>
</organism>
<feature type="transmembrane region" description="Helical" evidence="1">
    <location>
        <begin position="103"/>
        <end position="130"/>
    </location>
</feature>
<dbReference type="EMBL" id="LDAU01000034">
    <property type="protein sequence ID" value="KRX10236.1"/>
    <property type="molecule type" value="Genomic_DNA"/>
</dbReference>
<feature type="transmembrane region" description="Helical" evidence="1">
    <location>
        <begin position="176"/>
        <end position="194"/>
    </location>
</feature>
<protein>
    <submittedName>
        <fullName evidence="2">Major facilitator superfamily domain, general substrate transporter</fullName>
    </submittedName>
</protein>
<dbReference type="GO" id="GO:0022857">
    <property type="term" value="F:transmembrane transporter activity"/>
    <property type="evidence" value="ECO:0007669"/>
    <property type="project" value="InterPro"/>
</dbReference>
<comment type="caution">
    <text evidence="2">The sequence shown here is derived from an EMBL/GenBank/DDBJ whole genome shotgun (WGS) entry which is preliminary data.</text>
</comment>
<feature type="transmembrane region" description="Helical" evidence="1">
    <location>
        <begin position="24"/>
        <end position="46"/>
    </location>
</feature>
<name>A0A0V0R6X3_PSEPJ</name>
<keyword evidence="3" id="KW-1185">Reference proteome</keyword>
<evidence type="ECO:0000313" key="3">
    <source>
        <dbReference type="Proteomes" id="UP000054937"/>
    </source>
</evidence>
<dbReference type="Proteomes" id="UP000054937">
    <property type="component" value="Unassembled WGS sequence"/>
</dbReference>
<keyword evidence="1" id="KW-0812">Transmembrane</keyword>
<evidence type="ECO:0000256" key="1">
    <source>
        <dbReference type="SAM" id="Phobius"/>
    </source>
</evidence>
<dbReference type="AlphaFoldDB" id="A0A0V0R6X3"/>
<dbReference type="InterPro" id="IPR011701">
    <property type="entry name" value="MFS"/>
</dbReference>
<feature type="transmembrane region" description="Helical" evidence="1">
    <location>
        <begin position="459"/>
        <end position="476"/>
    </location>
</feature>
<keyword evidence="1" id="KW-0472">Membrane</keyword>
<dbReference type="InParanoid" id="A0A0V0R6X3"/>
<evidence type="ECO:0000313" key="2">
    <source>
        <dbReference type="EMBL" id="KRX10236.1"/>
    </source>
</evidence>
<feature type="transmembrane region" description="Helical" evidence="1">
    <location>
        <begin position="334"/>
        <end position="355"/>
    </location>
</feature>
<feature type="transmembrane region" description="Helical" evidence="1">
    <location>
        <begin position="367"/>
        <end position="387"/>
    </location>
</feature>
<keyword evidence="1" id="KW-1133">Transmembrane helix</keyword>
<dbReference type="InterPro" id="IPR036259">
    <property type="entry name" value="MFS_trans_sf"/>
</dbReference>
<gene>
    <name evidence="2" type="ORF">PPERSA_07321</name>
</gene>
<feature type="transmembrane region" description="Helical" evidence="1">
    <location>
        <begin position="436"/>
        <end position="453"/>
    </location>
</feature>
<feature type="transmembrane region" description="Helical" evidence="1">
    <location>
        <begin position="288"/>
        <end position="314"/>
    </location>
</feature>
<dbReference type="Gene3D" id="1.20.1250.20">
    <property type="entry name" value="MFS general substrate transporter like domains"/>
    <property type="match status" value="1"/>
</dbReference>
<accession>A0A0V0R6X3</accession>
<feature type="transmembrane region" description="Helical" evidence="1">
    <location>
        <begin position="58"/>
        <end position="78"/>
    </location>
</feature>